<sequence length="200" mass="23595">MEEKYFALLDELVINYSSEKYGEYKDGGLYGKLFYYTFKKELLSIILHPDGKPDQHIELIQSIISDLIKILPKDYKYKLWICGWYSDIQNGDLNINFKDGNYYIKAEHQLMHENKEVATILDVINLNKIESSEIKWSVLKKKSIELGFTPVKDKNGFENLYLIDAFKICYPEYNYDFGIKNELPKDLNVESKRKKFLGLF</sequence>
<comment type="caution">
    <text evidence="1">The sequence shown here is derived from an EMBL/GenBank/DDBJ whole genome shotgun (WGS) entry which is preliminary data.</text>
</comment>
<dbReference type="EMBL" id="JBCFQK010000001">
    <property type="protein sequence ID" value="MFA9192948.1"/>
    <property type="molecule type" value="Genomic_DNA"/>
</dbReference>
<evidence type="ECO:0000313" key="2">
    <source>
        <dbReference type="Proteomes" id="UP001574170"/>
    </source>
</evidence>
<reference evidence="1 2" key="1">
    <citation type="submission" date="2024-04" db="EMBL/GenBank/DDBJ databases">
        <title>New Clade of Flavobacterium.</title>
        <authorList>
            <person name="Matos L."/>
            <person name="Proenca D.N."/>
            <person name="Fransisco R.M."/>
            <person name="Chung A.P."/>
            <person name="Maccario L."/>
            <person name="Sorensen S.J."/>
            <person name="Morais P.V."/>
        </authorList>
    </citation>
    <scope>NUCLEOTIDE SEQUENCE [LARGE SCALE GENOMIC DNA]</scope>
    <source>
        <strain evidence="1 2">FBOR7N2.3</strain>
    </source>
</reference>
<name>A0ABV4TGC0_9FLAO</name>
<organism evidence="1 2">
    <name type="scientific">Flavobacterium magnesitis</name>
    <dbReference type="NCBI Taxonomy" id="3138077"/>
    <lineage>
        <taxon>Bacteria</taxon>
        <taxon>Pseudomonadati</taxon>
        <taxon>Bacteroidota</taxon>
        <taxon>Flavobacteriia</taxon>
        <taxon>Flavobacteriales</taxon>
        <taxon>Flavobacteriaceae</taxon>
        <taxon>Flavobacterium</taxon>
    </lineage>
</organism>
<dbReference type="RefSeq" id="WP_373390023.1">
    <property type="nucleotide sequence ID" value="NZ_JBCFQJ010000001.1"/>
</dbReference>
<keyword evidence="2" id="KW-1185">Reference proteome</keyword>
<accession>A0ABV4TGC0</accession>
<protein>
    <submittedName>
        <fullName evidence="1">Uncharacterized protein</fullName>
    </submittedName>
</protein>
<evidence type="ECO:0000313" key="1">
    <source>
        <dbReference type="EMBL" id="MFA9192948.1"/>
    </source>
</evidence>
<dbReference type="Proteomes" id="UP001574170">
    <property type="component" value="Unassembled WGS sequence"/>
</dbReference>
<proteinExistence type="predicted"/>
<gene>
    <name evidence="1" type="ORF">AAGV33_00915</name>
</gene>